<dbReference type="Pfam" id="PF02630">
    <property type="entry name" value="SCO1-SenC"/>
    <property type="match status" value="1"/>
</dbReference>
<accession>A0A4Q1D171</accession>
<dbReference type="AlphaFoldDB" id="A0A4Q1D171"/>
<evidence type="ECO:0000313" key="5">
    <source>
        <dbReference type="EMBL" id="RXK80974.1"/>
    </source>
</evidence>
<dbReference type="PANTHER" id="PTHR12151:SF25">
    <property type="entry name" value="LINALOOL DEHYDRATASE_ISOMERASE DOMAIN-CONTAINING PROTEIN"/>
    <property type="match status" value="1"/>
</dbReference>
<feature type="binding site" evidence="2">
    <location>
        <position position="190"/>
    </location>
    <ligand>
        <name>Cu cation</name>
        <dbReference type="ChEBI" id="CHEBI:23378"/>
    </ligand>
</feature>
<reference evidence="5 6" key="1">
    <citation type="submission" date="2019-01" db="EMBL/GenBank/DDBJ databases">
        <title>Filimonas sp. strain TTM-71.</title>
        <authorList>
            <person name="Chen W.-M."/>
        </authorList>
    </citation>
    <scope>NUCLEOTIDE SEQUENCE [LARGE SCALE GENOMIC DNA]</scope>
    <source>
        <strain evidence="5 6">TTM-71</strain>
    </source>
</reference>
<comment type="similarity">
    <text evidence="1">Belongs to the SCO1/2 family.</text>
</comment>
<organism evidence="5 6">
    <name type="scientific">Filimonas effusa</name>
    <dbReference type="NCBI Taxonomy" id="2508721"/>
    <lineage>
        <taxon>Bacteria</taxon>
        <taxon>Pseudomonadati</taxon>
        <taxon>Bacteroidota</taxon>
        <taxon>Chitinophagia</taxon>
        <taxon>Chitinophagales</taxon>
        <taxon>Chitinophagaceae</taxon>
        <taxon>Filimonas</taxon>
    </lineage>
</organism>
<evidence type="ECO:0000313" key="6">
    <source>
        <dbReference type="Proteomes" id="UP000290545"/>
    </source>
</evidence>
<dbReference type="CDD" id="cd02968">
    <property type="entry name" value="SCO"/>
    <property type="match status" value="1"/>
</dbReference>
<dbReference type="RefSeq" id="WP_129006199.1">
    <property type="nucleotide sequence ID" value="NZ_SDHZ01000005.1"/>
</dbReference>
<keyword evidence="4" id="KW-0812">Transmembrane</keyword>
<feature type="disulfide bond" description="Redox-active" evidence="3">
    <location>
        <begin position="92"/>
        <end position="96"/>
    </location>
</feature>
<name>A0A4Q1D171_9BACT</name>
<keyword evidence="2" id="KW-0186">Copper</keyword>
<dbReference type="PANTHER" id="PTHR12151">
    <property type="entry name" value="ELECTRON TRANSPORT PROTIN SCO1/SENC FAMILY MEMBER"/>
    <property type="match status" value="1"/>
</dbReference>
<proteinExistence type="inferred from homology"/>
<dbReference type="SUPFAM" id="SSF52833">
    <property type="entry name" value="Thioredoxin-like"/>
    <property type="match status" value="1"/>
</dbReference>
<evidence type="ECO:0000256" key="1">
    <source>
        <dbReference type="ARBA" id="ARBA00010996"/>
    </source>
</evidence>
<dbReference type="OrthoDB" id="9811998at2"/>
<sequence>MNKKALLALCVAILIPLTGYFVMKYVSADAVIIPRKYLLDSTRTRVVDGKSYTDSVWHRVQNIRLVNQLGDSVSLYDVPGKALVVDFFFTSCRSICPALTRNMVKLQRSFNKGGEARNKIDTSVVQFVSFTIDPERDSVPKLKKYADRFGVNHDNWWMLTGPKDAIYNFAFDQLKVDKFSDEPIDSDFVHTSRYVLIDKDHIVRGYYNGLDSASIRQLARDIGVLMLEKDTMQPPKLPFDPVLMGIFFAITVVIVVVVLTTLSKKKKAQV</sequence>
<keyword evidence="4" id="KW-0472">Membrane</keyword>
<feature type="binding site" evidence="2">
    <location>
        <position position="96"/>
    </location>
    <ligand>
        <name>Cu cation</name>
        <dbReference type="ChEBI" id="CHEBI:23378"/>
    </ligand>
</feature>
<evidence type="ECO:0000256" key="3">
    <source>
        <dbReference type="PIRSR" id="PIRSR603782-2"/>
    </source>
</evidence>
<dbReference type="EMBL" id="SDHZ01000005">
    <property type="protein sequence ID" value="RXK80974.1"/>
    <property type="molecule type" value="Genomic_DNA"/>
</dbReference>
<comment type="caution">
    <text evidence="5">The sequence shown here is derived from an EMBL/GenBank/DDBJ whole genome shotgun (WGS) entry which is preliminary data.</text>
</comment>
<feature type="transmembrane region" description="Helical" evidence="4">
    <location>
        <begin position="242"/>
        <end position="262"/>
    </location>
</feature>
<gene>
    <name evidence="5" type="ORF">ESB13_22740</name>
</gene>
<evidence type="ECO:0000256" key="2">
    <source>
        <dbReference type="PIRSR" id="PIRSR603782-1"/>
    </source>
</evidence>
<keyword evidence="3" id="KW-1015">Disulfide bond</keyword>
<dbReference type="Gene3D" id="3.40.30.10">
    <property type="entry name" value="Glutaredoxin"/>
    <property type="match status" value="1"/>
</dbReference>
<keyword evidence="6" id="KW-1185">Reference proteome</keyword>
<dbReference type="GO" id="GO:0046872">
    <property type="term" value="F:metal ion binding"/>
    <property type="evidence" value="ECO:0007669"/>
    <property type="project" value="UniProtKB-KW"/>
</dbReference>
<protein>
    <submittedName>
        <fullName evidence="5">SCO family protein</fullName>
    </submittedName>
</protein>
<feature type="binding site" evidence="2">
    <location>
        <position position="92"/>
    </location>
    <ligand>
        <name>Cu cation</name>
        <dbReference type="ChEBI" id="CHEBI:23378"/>
    </ligand>
</feature>
<dbReference type="Proteomes" id="UP000290545">
    <property type="component" value="Unassembled WGS sequence"/>
</dbReference>
<dbReference type="InterPro" id="IPR036249">
    <property type="entry name" value="Thioredoxin-like_sf"/>
</dbReference>
<keyword evidence="4" id="KW-1133">Transmembrane helix</keyword>
<dbReference type="InterPro" id="IPR003782">
    <property type="entry name" value="SCO1/SenC"/>
</dbReference>
<keyword evidence="2" id="KW-0479">Metal-binding</keyword>
<evidence type="ECO:0000256" key="4">
    <source>
        <dbReference type="SAM" id="Phobius"/>
    </source>
</evidence>